<sequence length="236" mass="26761">MAHWREEYLAALAVRDQREKANVALYDACLFLAAKAPVESWFLTDISSTIIDTRLADRTAQLATLKETGTTLEAGRRSSVALSESQQPVSSAPATASRKQAASETGPSLTELLKTTRAELSEAQRSREDLQNRLNRLNIDVEKLRKKSSQDSRRLNALESEKENLLKRLKDRDEELREKTKLLEDFQAELASLNLEFNMAEKKSNELQRENKELVDRWMARMGEEADAMNDASKFS</sequence>
<dbReference type="Proteomes" id="UP001149163">
    <property type="component" value="Unassembled WGS sequence"/>
</dbReference>
<keyword evidence="6" id="KW-1185">Reference proteome</keyword>
<accession>A0A9W9HW32</accession>
<dbReference type="InterPro" id="IPR013923">
    <property type="entry name" value="Autophagy-rel_prot_16_dom"/>
</dbReference>
<dbReference type="GeneID" id="81428318"/>
<dbReference type="CDD" id="cd22887">
    <property type="entry name" value="Atg16_CCD"/>
    <property type="match status" value="1"/>
</dbReference>
<feature type="region of interest" description="Disordered" evidence="3">
    <location>
        <begin position="73"/>
        <end position="110"/>
    </location>
</feature>
<feature type="coiled-coil region" evidence="2">
    <location>
        <begin position="113"/>
        <end position="217"/>
    </location>
</feature>
<dbReference type="RefSeq" id="XP_056541571.1">
    <property type="nucleotide sequence ID" value="XM_056689142.1"/>
</dbReference>
<evidence type="ECO:0000256" key="1">
    <source>
        <dbReference type="ARBA" id="ARBA00005331"/>
    </source>
</evidence>
<evidence type="ECO:0000259" key="4">
    <source>
        <dbReference type="Pfam" id="PF08614"/>
    </source>
</evidence>
<proteinExistence type="inferred from homology"/>
<dbReference type="AlphaFoldDB" id="A0A9W9HW32"/>
<organism evidence="5 6">
    <name type="scientific">Penicillium canariense</name>
    <dbReference type="NCBI Taxonomy" id="189055"/>
    <lineage>
        <taxon>Eukaryota</taxon>
        <taxon>Fungi</taxon>
        <taxon>Dikarya</taxon>
        <taxon>Ascomycota</taxon>
        <taxon>Pezizomycotina</taxon>
        <taxon>Eurotiomycetes</taxon>
        <taxon>Eurotiomycetidae</taxon>
        <taxon>Eurotiales</taxon>
        <taxon>Aspergillaceae</taxon>
        <taxon>Penicillium</taxon>
    </lineage>
</organism>
<feature type="domain" description="Autophagy-related protein 16" evidence="4">
    <location>
        <begin position="7"/>
        <end position="230"/>
    </location>
</feature>
<dbReference type="OrthoDB" id="8949486at2759"/>
<evidence type="ECO:0000256" key="2">
    <source>
        <dbReference type="SAM" id="Coils"/>
    </source>
</evidence>
<keyword evidence="2" id="KW-0175">Coiled coil</keyword>
<reference evidence="5" key="2">
    <citation type="journal article" date="2023" name="IMA Fungus">
        <title>Comparative genomic study of the Penicillium genus elucidates a diverse pangenome and 15 lateral gene transfer events.</title>
        <authorList>
            <person name="Petersen C."/>
            <person name="Sorensen T."/>
            <person name="Nielsen M.R."/>
            <person name="Sondergaard T.E."/>
            <person name="Sorensen J.L."/>
            <person name="Fitzpatrick D.A."/>
            <person name="Frisvad J.C."/>
            <person name="Nielsen K.L."/>
        </authorList>
    </citation>
    <scope>NUCLEOTIDE SEQUENCE</scope>
    <source>
        <strain evidence="5">IBT 26290</strain>
    </source>
</reference>
<dbReference type="Pfam" id="PF08614">
    <property type="entry name" value="ATG16"/>
    <property type="match status" value="1"/>
</dbReference>
<evidence type="ECO:0000313" key="6">
    <source>
        <dbReference type="Proteomes" id="UP001149163"/>
    </source>
</evidence>
<reference evidence="5" key="1">
    <citation type="submission" date="2022-11" db="EMBL/GenBank/DDBJ databases">
        <authorList>
            <person name="Petersen C."/>
        </authorList>
    </citation>
    <scope>NUCLEOTIDE SEQUENCE</scope>
    <source>
        <strain evidence="5">IBT 26290</strain>
    </source>
</reference>
<evidence type="ECO:0000313" key="5">
    <source>
        <dbReference type="EMBL" id="KAJ5160013.1"/>
    </source>
</evidence>
<gene>
    <name evidence="5" type="ORF">N7482_007017</name>
</gene>
<dbReference type="EMBL" id="JAPQKN010000004">
    <property type="protein sequence ID" value="KAJ5160013.1"/>
    <property type="molecule type" value="Genomic_DNA"/>
</dbReference>
<feature type="compositionally biased region" description="Polar residues" evidence="3">
    <location>
        <begin position="80"/>
        <end position="108"/>
    </location>
</feature>
<evidence type="ECO:0000256" key="3">
    <source>
        <dbReference type="SAM" id="MobiDB-lite"/>
    </source>
</evidence>
<protein>
    <submittedName>
        <fullName evidence="5">Autophagy protein 16</fullName>
    </submittedName>
</protein>
<dbReference type="Gene3D" id="1.20.5.170">
    <property type="match status" value="1"/>
</dbReference>
<comment type="similarity">
    <text evidence="1">Belongs to the ATG16 family.</text>
</comment>
<comment type="caution">
    <text evidence="5">The sequence shown here is derived from an EMBL/GenBank/DDBJ whole genome shotgun (WGS) entry which is preliminary data.</text>
</comment>
<dbReference type="SUPFAM" id="SSF57997">
    <property type="entry name" value="Tropomyosin"/>
    <property type="match status" value="1"/>
</dbReference>
<name>A0A9W9HW32_9EURO</name>